<keyword evidence="2 6" id="KW-0812">Transmembrane</keyword>
<dbReference type="CDD" id="cd17365">
    <property type="entry name" value="MFS_PcaK_like"/>
    <property type="match status" value="1"/>
</dbReference>
<dbReference type="Proteomes" id="UP000414136">
    <property type="component" value="Unassembled WGS sequence"/>
</dbReference>
<evidence type="ECO:0000256" key="4">
    <source>
        <dbReference type="ARBA" id="ARBA00023136"/>
    </source>
</evidence>
<dbReference type="AlphaFoldDB" id="A0A5E4ZL49"/>
<organism evidence="8 9">
    <name type="scientific">Pandoraea captiosa</name>
    <dbReference type="NCBI Taxonomy" id="2508302"/>
    <lineage>
        <taxon>Bacteria</taxon>
        <taxon>Pseudomonadati</taxon>
        <taxon>Pseudomonadota</taxon>
        <taxon>Betaproteobacteria</taxon>
        <taxon>Burkholderiales</taxon>
        <taxon>Burkholderiaceae</taxon>
        <taxon>Pandoraea</taxon>
    </lineage>
</organism>
<dbReference type="Pfam" id="PF07690">
    <property type="entry name" value="MFS_1"/>
    <property type="match status" value="1"/>
</dbReference>
<evidence type="ECO:0000256" key="1">
    <source>
        <dbReference type="ARBA" id="ARBA00004141"/>
    </source>
</evidence>
<dbReference type="PANTHER" id="PTHR23508:SF10">
    <property type="entry name" value="CARBOXYLIC ACID TRANSPORTER PROTEIN HOMOLOG"/>
    <property type="match status" value="1"/>
</dbReference>
<evidence type="ECO:0000256" key="6">
    <source>
        <dbReference type="SAM" id="Phobius"/>
    </source>
</evidence>
<evidence type="ECO:0000256" key="3">
    <source>
        <dbReference type="ARBA" id="ARBA00022989"/>
    </source>
</evidence>
<evidence type="ECO:0000259" key="7">
    <source>
        <dbReference type="PROSITE" id="PS50850"/>
    </source>
</evidence>
<dbReference type="InterPro" id="IPR005829">
    <property type="entry name" value="Sugar_transporter_CS"/>
</dbReference>
<comment type="subcellular location">
    <subcellularLocation>
        <location evidence="1">Membrane</location>
        <topology evidence="1">Multi-pass membrane protein</topology>
    </subcellularLocation>
</comment>
<feature type="transmembrane region" description="Helical" evidence="6">
    <location>
        <begin position="312"/>
        <end position="334"/>
    </location>
</feature>
<feature type="transmembrane region" description="Helical" evidence="6">
    <location>
        <begin position="438"/>
        <end position="459"/>
    </location>
</feature>
<keyword evidence="4 6" id="KW-0472">Membrane</keyword>
<protein>
    <submittedName>
        <fullName evidence="8">4-hydroxybenzoate transporter</fullName>
    </submittedName>
</protein>
<dbReference type="InterPro" id="IPR011701">
    <property type="entry name" value="MFS"/>
</dbReference>
<feature type="transmembrane region" description="Helical" evidence="6">
    <location>
        <begin position="71"/>
        <end position="91"/>
    </location>
</feature>
<dbReference type="EMBL" id="CABPSQ010000001">
    <property type="protein sequence ID" value="VVE62089.1"/>
    <property type="molecule type" value="Genomic_DNA"/>
</dbReference>
<feature type="transmembrane region" description="Helical" evidence="6">
    <location>
        <begin position="346"/>
        <end position="367"/>
    </location>
</feature>
<evidence type="ECO:0000313" key="9">
    <source>
        <dbReference type="Proteomes" id="UP000414136"/>
    </source>
</evidence>
<dbReference type="PROSITE" id="PS50850">
    <property type="entry name" value="MFS"/>
    <property type="match status" value="1"/>
</dbReference>
<sequence>MYANSTSQSATTAKPDTQAAGEHRQPRAGMTALQRLTLFLCFLIVAADGFDVASVGYVAPLLKRQWSLSAAELGPVFGAGLFGLTIGSFLFGPLADRIGRKRVILISMFLFGLGSLACAWSPSIGWLVFLRFLTGAGLGGAMPNAITLSSEYSPAHNRAWLVTLMFCGFTLGLACGGYVAAWLIPHFGWHGVFVFGGLVPLALLPVVAWKLPESLRFMAAKPAFATQMQRTLVRLGERGAAAFEAEFKAEFKAEMAAERNTVVATSDERPVATLFNAHYRTGTLLLWLAFFCTLWVYYQISSWLPTVLTESGIGVAHAAQVGAMLPIGGTLGSLLNARLMDRFNPFVVLAMSYMIAAVSIALIGISVNSATLVFVTVFFAGFGLSGAQTGANVLVAGFYTTGARATGVSWALGVGRVGSIIGSMTGGVLLATLGSVPVSFLVFALPAVIAGLAMIANGLRYRKPSPAI</sequence>
<evidence type="ECO:0000256" key="2">
    <source>
        <dbReference type="ARBA" id="ARBA00022692"/>
    </source>
</evidence>
<feature type="transmembrane region" description="Helical" evidence="6">
    <location>
        <begin position="159"/>
        <end position="181"/>
    </location>
</feature>
<dbReference type="PROSITE" id="PS00217">
    <property type="entry name" value="SUGAR_TRANSPORT_2"/>
    <property type="match status" value="1"/>
</dbReference>
<feature type="transmembrane region" description="Helical" evidence="6">
    <location>
        <begin position="187"/>
        <end position="209"/>
    </location>
</feature>
<accession>A0A5E4ZL49</accession>
<dbReference type="Gene3D" id="1.20.1250.20">
    <property type="entry name" value="MFS general substrate transporter like domains"/>
    <property type="match status" value="1"/>
</dbReference>
<proteinExistence type="predicted"/>
<dbReference type="PANTHER" id="PTHR23508">
    <property type="entry name" value="CARBOXYLIC ACID TRANSPORTER PROTEIN HOMOLOG"/>
    <property type="match status" value="1"/>
</dbReference>
<feature type="transmembrane region" description="Helical" evidence="6">
    <location>
        <begin position="284"/>
        <end position="300"/>
    </location>
</feature>
<feature type="transmembrane region" description="Helical" evidence="6">
    <location>
        <begin position="410"/>
        <end position="432"/>
    </location>
</feature>
<gene>
    <name evidence="8" type="ORF">PCA31118_00895</name>
</gene>
<feature type="domain" description="Major facilitator superfamily (MFS) profile" evidence="7">
    <location>
        <begin position="37"/>
        <end position="462"/>
    </location>
</feature>
<dbReference type="SUPFAM" id="SSF103473">
    <property type="entry name" value="MFS general substrate transporter"/>
    <property type="match status" value="1"/>
</dbReference>
<feature type="region of interest" description="Disordered" evidence="5">
    <location>
        <begin position="1"/>
        <end position="25"/>
    </location>
</feature>
<reference evidence="8 9" key="1">
    <citation type="submission" date="2019-08" db="EMBL/GenBank/DDBJ databases">
        <authorList>
            <person name="Peeters C."/>
        </authorList>
    </citation>
    <scope>NUCLEOTIDE SEQUENCE [LARGE SCALE GENOMIC DNA]</scope>
    <source>
        <strain evidence="8 9">LMG 31118</strain>
    </source>
</reference>
<feature type="transmembrane region" description="Helical" evidence="6">
    <location>
        <begin position="103"/>
        <end position="122"/>
    </location>
</feature>
<feature type="transmembrane region" description="Helical" evidence="6">
    <location>
        <begin position="373"/>
        <end position="398"/>
    </location>
</feature>
<dbReference type="GO" id="GO:0005886">
    <property type="term" value="C:plasma membrane"/>
    <property type="evidence" value="ECO:0007669"/>
    <property type="project" value="TreeGrafter"/>
</dbReference>
<dbReference type="RefSeq" id="WP_246190050.1">
    <property type="nucleotide sequence ID" value="NZ_CABPSQ010000001.1"/>
</dbReference>
<evidence type="ECO:0000256" key="5">
    <source>
        <dbReference type="SAM" id="MobiDB-lite"/>
    </source>
</evidence>
<dbReference type="GO" id="GO:0046943">
    <property type="term" value="F:carboxylic acid transmembrane transporter activity"/>
    <property type="evidence" value="ECO:0007669"/>
    <property type="project" value="TreeGrafter"/>
</dbReference>
<keyword evidence="9" id="KW-1185">Reference proteome</keyword>
<keyword evidence="3 6" id="KW-1133">Transmembrane helix</keyword>
<feature type="transmembrane region" description="Helical" evidence="6">
    <location>
        <begin position="36"/>
        <end position="59"/>
    </location>
</feature>
<evidence type="ECO:0000313" key="8">
    <source>
        <dbReference type="EMBL" id="VVE62089.1"/>
    </source>
</evidence>
<feature type="transmembrane region" description="Helical" evidence="6">
    <location>
        <begin position="128"/>
        <end position="147"/>
    </location>
</feature>
<feature type="compositionally biased region" description="Polar residues" evidence="5">
    <location>
        <begin position="1"/>
        <end position="15"/>
    </location>
</feature>
<dbReference type="InterPro" id="IPR036259">
    <property type="entry name" value="MFS_trans_sf"/>
</dbReference>
<dbReference type="InterPro" id="IPR020846">
    <property type="entry name" value="MFS_dom"/>
</dbReference>
<name>A0A5E4ZL49_9BURK</name>